<proteinExistence type="predicted"/>
<evidence type="ECO:0000256" key="1">
    <source>
        <dbReference type="SAM" id="MobiDB-lite"/>
    </source>
</evidence>
<accession>A0A841FP09</accession>
<evidence type="ECO:0000313" key="4">
    <source>
        <dbReference type="EMBL" id="MBB6037836.1"/>
    </source>
</evidence>
<feature type="region of interest" description="Disordered" evidence="1">
    <location>
        <begin position="339"/>
        <end position="435"/>
    </location>
</feature>
<feature type="domain" description="Choice-of-anchor A" evidence="3">
    <location>
        <begin position="66"/>
        <end position="320"/>
    </location>
</feature>
<reference evidence="4 5" key="1">
    <citation type="submission" date="2020-08" db="EMBL/GenBank/DDBJ databases">
        <title>Genomic Encyclopedia of Type Strains, Phase IV (KMG-IV): sequencing the most valuable type-strain genomes for metagenomic binning, comparative biology and taxonomic classification.</title>
        <authorList>
            <person name="Goeker M."/>
        </authorList>
    </citation>
    <scope>NUCLEOTIDE SEQUENCE [LARGE SCALE GENOMIC DNA]</scope>
    <source>
        <strain evidence="4 5">YIM 65646</strain>
    </source>
</reference>
<gene>
    <name evidence="4" type="ORF">HNR73_005716</name>
</gene>
<dbReference type="Proteomes" id="UP000548476">
    <property type="component" value="Unassembled WGS sequence"/>
</dbReference>
<keyword evidence="5" id="KW-1185">Reference proteome</keyword>
<protein>
    <submittedName>
        <fullName evidence="4">Choice-of-anchor A domain-containing protein</fullName>
    </submittedName>
</protein>
<keyword evidence="2" id="KW-0812">Transmembrane</keyword>
<keyword evidence="2" id="KW-0472">Membrane</keyword>
<dbReference type="Pfam" id="PF20597">
    <property type="entry name" value="pAdhesive_15"/>
    <property type="match status" value="1"/>
</dbReference>
<dbReference type="NCBIfam" id="TIGR04215">
    <property type="entry name" value="choice_anch_A"/>
    <property type="match status" value="1"/>
</dbReference>
<feature type="transmembrane region" description="Helical" evidence="2">
    <location>
        <begin position="441"/>
        <end position="462"/>
    </location>
</feature>
<organism evidence="4 5">
    <name type="scientific">Phytomonospora endophytica</name>
    <dbReference type="NCBI Taxonomy" id="714109"/>
    <lineage>
        <taxon>Bacteria</taxon>
        <taxon>Bacillati</taxon>
        <taxon>Actinomycetota</taxon>
        <taxon>Actinomycetes</taxon>
        <taxon>Micromonosporales</taxon>
        <taxon>Micromonosporaceae</taxon>
        <taxon>Phytomonospora</taxon>
    </lineage>
</organism>
<sequence>MRTRARVSIVAVAAAATVLTGLLLAMPGVADPLPGGLGPCVPGDCPDEYPYPPHNGDFAGRDDAVNIFVGGDYRVRESAAEAEGRIVVGGDFDQDRASGGRYNIGVVGVGSRVPPSSGADWLVTGGNITVDAGEILDAVGADPGGGGVVRHAGTATGTIEAADNVTDADAFAPYADLAGQLEEASDCYADTSEVPATGTVTYPSSQAGPVATFTGNGTSARQVFYVDQDLVTASGGAVDLQFTGIPAGATVLVNVTTPDWTAKVTGSAPDTWTPLRDNMLWNIPDATDVEIGGTAQWQGSFLIGEPGGTTTVTAPGINGRFFTVGDLVHGGSGGGTGNEFHAYPFDGDLPACEVTPSPSDSTASPTESPSESPSASESPSPSDSPSPSESPSDSPSPSESPSSSGPSASPSTSSPGPTSPDTPTTTGPDRPGGLPITGGRFLTMVGIGVLLFAAGAAVLMMLQRRRQE</sequence>
<dbReference type="EMBL" id="JACHGT010000014">
    <property type="protein sequence ID" value="MBB6037836.1"/>
    <property type="molecule type" value="Genomic_DNA"/>
</dbReference>
<evidence type="ECO:0000256" key="2">
    <source>
        <dbReference type="SAM" id="Phobius"/>
    </source>
</evidence>
<feature type="compositionally biased region" description="Low complexity" evidence="1">
    <location>
        <begin position="355"/>
        <end position="429"/>
    </location>
</feature>
<name>A0A841FP09_9ACTN</name>
<evidence type="ECO:0000313" key="5">
    <source>
        <dbReference type="Proteomes" id="UP000548476"/>
    </source>
</evidence>
<dbReference type="AlphaFoldDB" id="A0A841FP09"/>
<dbReference type="RefSeq" id="WP_184790652.1">
    <property type="nucleotide sequence ID" value="NZ_BONT01000065.1"/>
</dbReference>
<keyword evidence="2" id="KW-1133">Transmembrane helix</keyword>
<dbReference type="InterPro" id="IPR026588">
    <property type="entry name" value="Choice_anch_A"/>
</dbReference>
<comment type="caution">
    <text evidence="4">The sequence shown here is derived from an EMBL/GenBank/DDBJ whole genome shotgun (WGS) entry which is preliminary data.</text>
</comment>
<evidence type="ECO:0000259" key="3">
    <source>
        <dbReference type="Pfam" id="PF20597"/>
    </source>
</evidence>